<feature type="region of interest" description="Disordered" evidence="5">
    <location>
        <begin position="357"/>
        <end position="385"/>
    </location>
</feature>
<dbReference type="SMART" id="SM00165">
    <property type="entry name" value="UBA"/>
    <property type="match status" value="1"/>
</dbReference>
<evidence type="ECO:0000256" key="2">
    <source>
        <dbReference type="ARBA" id="ARBA00022670"/>
    </source>
</evidence>
<dbReference type="PANTHER" id="PTHR15397">
    <property type="entry name" value="SODIUM-GLUCOSE COTRANSPORTER REGULATORY PROTEIN -RELATED"/>
    <property type="match status" value="1"/>
</dbReference>
<dbReference type="SUPFAM" id="SSF46934">
    <property type="entry name" value="UBA-like"/>
    <property type="match status" value="1"/>
</dbReference>
<dbReference type="InterPro" id="IPR009060">
    <property type="entry name" value="UBA-like_sf"/>
</dbReference>
<dbReference type="CDD" id="cd05479">
    <property type="entry name" value="RP_DDI"/>
    <property type="match status" value="1"/>
</dbReference>
<evidence type="ECO:0000259" key="7">
    <source>
        <dbReference type="PROSITE" id="PS50053"/>
    </source>
</evidence>
<dbReference type="InterPro" id="IPR021109">
    <property type="entry name" value="Peptidase_aspartic_dom_sf"/>
</dbReference>
<dbReference type="Gene3D" id="2.40.70.10">
    <property type="entry name" value="Acid Proteases"/>
    <property type="match status" value="1"/>
</dbReference>
<dbReference type="PROSITE" id="PS50053">
    <property type="entry name" value="UBIQUITIN_2"/>
    <property type="match status" value="1"/>
</dbReference>
<keyword evidence="4" id="KW-0378">Hydrolase</keyword>
<keyword evidence="3" id="KW-0064">Aspartyl protease</keyword>
<name>A0A6B2L4R3_9EUKA</name>
<proteinExistence type="inferred from homology"/>
<evidence type="ECO:0000313" key="8">
    <source>
        <dbReference type="EMBL" id="NDV32043.1"/>
    </source>
</evidence>
<evidence type="ECO:0008006" key="9">
    <source>
        <dbReference type="Google" id="ProtNLM"/>
    </source>
</evidence>
<dbReference type="Gene3D" id="1.10.8.10">
    <property type="entry name" value="DNA helicase RuvA subunit, C-terminal domain"/>
    <property type="match status" value="1"/>
</dbReference>
<evidence type="ECO:0000256" key="4">
    <source>
        <dbReference type="ARBA" id="ARBA00022801"/>
    </source>
</evidence>
<dbReference type="PROSITE" id="PS50030">
    <property type="entry name" value="UBA"/>
    <property type="match status" value="1"/>
</dbReference>
<dbReference type="InterPro" id="IPR000626">
    <property type="entry name" value="Ubiquitin-like_dom"/>
</dbReference>
<feature type="compositionally biased region" description="Basic and acidic residues" evidence="5">
    <location>
        <begin position="357"/>
        <end position="369"/>
    </location>
</feature>
<protein>
    <recommendedName>
        <fullName evidence="9">DNA damage-inducible protein 1</fullName>
    </recommendedName>
</protein>
<dbReference type="InterPro" id="IPR015940">
    <property type="entry name" value="UBA"/>
</dbReference>
<dbReference type="GO" id="GO:0006508">
    <property type="term" value="P:proteolysis"/>
    <property type="evidence" value="ECO:0007669"/>
    <property type="project" value="UniProtKB-KW"/>
</dbReference>
<accession>A0A6B2L4R3</accession>
<organism evidence="8">
    <name type="scientific">Arcella intermedia</name>
    <dbReference type="NCBI Taxonomy" id="1963864"/>
    <lineage>
        <taxon>Eukaryota</taxon>
        <taxon>Amoebozoa</taxon>
        <taxon>Tubulinea</taxon>
        <taxon>Elardia</taxon>
        <taxon>Arcellinida</taxon>
        <taxon>Sphaerothecina</taxon>
        <taxon>Arcellidae</taxon>
        <taxon>Arcella</taxon>
    </lineage>
</organism>
<dbReference type="FunFam" id="2.40.70.10:FF:000005">
    <property type="entry name" value="DNA damage inducible 1 homolog 2"/>
    <property type="match status" value="1"/>
</dbReference>
<dbReference type="SUPFAM" id="SSF54236">
    <property type="entry name" value="Ubiquitin-like"/>
    <property type="match status" value="1"/>
</dbReference>
<dbReference type="Pfam" id="PF09668">
    <property type="entry name" value="Asp_protease"/>
    <property type="match status" value="1"/>
</dbReference>
<dbReference type="AlphaFoldDB" id="A0A6B2L4R3"/>
<dbReference type="EMBL" id="GIBP01003074">
    <property type="protein sequence ID" value="NDV32043.1"/>
    <property type="molecule type" value="Transcribed_RNA"/>
</dbReference>
<dbReference type="InterPro" id="IPR029071">
    <property type="entry name" value="Ubiquitin-like_domsf"/>
</dbReference>
<evidence type="ECO:0000256" key="1">
    <source>
        <dbReference type="ARBA" id="ARBA00009136"/>
    </source>
</evidence>
<sequence>MNLKLVYGDRHIVMVISGNEEILRVKMEASAAFSIPIEEIEVLFRGRPLEDHLRVSSIGMQFHLDHLQIRAKATPPAPAPASIDIGSLAARLAQGIHRPAPRPQPVARQDDTDPAVFRAYVMNEPDLLTNLLNNDRVLAEAVLSDDDYLLSSLLRERKRARQEQEAQKIAEIERLNADPLNLEAQALIEGKIQEENILENMETAVEHHPESFGRVVMLYIPVEVNGVPVKAFVDSGAQQTIMSVDCAERCGIMRLVDRRFAGIAQGVGTAKILGRVHLAPIKIGNTFFPCSFTILVGQNLEFLLGLDMLRRHQCNIDLKDNVLRIQNEAVAFLPEKDIPEKEKNNELTPEQLKQLEEQNKKEEPTKSENKQPVLHPAPAPPPQNTQENVIKQLMDLGFPRSQVLEALEVCGGNAEMAASYLLSNT</sequence>
<comment type="similarity">
    <text evidence="1">Belongs to the DDI1 family.</text>
</comment>
<dbReference type="CDD" id="cd14309">
    <property type="entry name" value="UBA_scDdi1_like"/>
    <property type="match status" value="1"/>
</dbReference>
<evidence type="ECO:0000259" key="6">
    <source>
        <dbReference type="PROSITE" id="PS50030"/>
    </source>
</evidence>
<dbReference type="GO" id="GO:0004190">
    <property type="term" value="F:aspartic-type endopeptidase activity"/>
    <property type="evidence" value="ECO:0007669"/>
    <property type="project" value="UniProtKB-KW"/>
</dbReference>
<dbReference type="InterPro" id="IPR019103">
    <property type="entry name" value="Peptidase_aspartic_DDI1-type"/>
</dbReference>
<dbReference type="Pfam" id="PF00627">
    <property type="entry name" value="UBA"/>
    <property type="match status" value="1"/>
</dbReference>
<evidence type="ECO:0000256" key="3">
    <source>
        <dbReference type="ARBA" id="ARBA00022750"/>
    </source>
</evidence>
<feature type="domain" description="UBA" evidence="6">
    <location>
        <begin position="384"/>
        <end position="424"/>
    </location>
</feature>
<keyword evidence="2" id="KW-0645">Protease</keyword>
<feature type="domain" description="Ubiquitin-like" evidence="7">
    <location>
        <begin position="1"/>
        <end position="61"/>
    </location>
</feature>
<dbReference type="Pfam" id="PF00240">
    <property type="entry name" value="ubiquitin"/>
    <property type="match status" value="1"/>
</dbReference>
<dbReference type="SUPFAM" id="SSF50630">
    <property type="entry name" value="Acid proteases"/>
    <property type="match status" value="1"/>
</dbReference>
<evidence type="ECO:0000256" key="5">
    <source>
        <dbReference type="SAM" id="MobiDB-lite"/>
    </source>
</evidence>
<reference evidence="8" key="1">
    <citation type="journal article" date="2020" name="J. Eukaryot. Microbiol.">
        <title>De novo Sequencing, Assembly and Annotation of the Transcriptome for the Free-Living Testate Amoeba Arcella intermedia.</title>
        <authorList>
            <person name="Ribeiro G.M."/>
            <person name="Porfirio-Sousa A.L."/>
            <person name="Maurer-Alcala X.X."/>
            <person name="Katz L.A."/>
            <person name="Lahr D.J.G."/>
        </authorList>
    </citation>
    <scope>NUCLEOTIDE SEQUENCE</scope>
</reference>
<dbReference type="PANTHER" id="PTHR15397:SF3">
    <property type="entry name" value="DNA DAMAGE INDUCIBLE 1 HOMOLOG 2"/>
    <property type="match status" value="1"/>
</dbReference>